<evidence type="ECO:0000256" key="7">
    <source>
        <dbReference type="ARBA" id="ARBA00022917"/>
    </source>
</evidence>
<dbReference type="Gene3D" id="3.40.50.800">
    <property type="entry name" value="Anticodon-binding domain"/>
    <property type="match status" value="1"/>
</dbReference>
<dbReference type="PROSITE" id="PS50862">
    <property type="entry name" value="AA_TRNA_LIGASE_II"/>
    <property type="match status" value="1"/>
</dbReference>
<evidence type="ECO:0000256" key="6">
    <source>
        <dbReference type="ARBA" id="ARBA00022840"/>
    </source>
</evidence>
<dbReference type="GO" id="GO:0005759">
    <property type="term" value="C:mitochondrial matrix"/>
    <property type="evidence" value="ECO:0007669"/>
    <property type="project" value="UniProtKB-SubCell"/>
</dbReference>
<keyword evidence="7" id="KW-0648">Protein biosynthesis</keyword>
<evidence type="ECO:0000256" key="5">
    <source>
        <dbReference type="ARBA" id="ARBA00022741"/>
    </source>
</evidence>
<dbReference type="CDD" id="cd00771">
    <property type="entry name" value="ThrRS_core"/>
    <property type="match status" value="1"/>
</dbReference>
<dbReference type="PANTHER" id="PTHR11451:SF50">
    <property type="entry name" value="THREONINE--TRNA LIGASE, MITOCHONDRIAL"/>
    <property type="match status" value="1"/>
</dbReference>
<comment type="catalytic activity">
    <reaction evidence="12">
        <text>tRNA(Thr) + L-threonine + ATP = L-threonyl-tRNA(Thr) + AMP + diphosphate + H(+)</text>
        <dbReference type="Rhea" id="RHEA:24624"/>
        <dbReference type="Rhea" id="RHEA-COMP:9670"/>
        <dbReference type="Rhea" id="RHEA-COMP:9704"/>
        <dbReference type="ChEBI" id="CHEBI:15378"/>
        <dbReference type="ChEBI" id="CHEBI:30616"/>
        <dbReference type="ChEBI" id="CHEBI:33019"/>
        <dbReference type="ChEBI" id="CHEBI:57926"/>
        <dbReference type="ChEBI" id="CHEBI:78442"/>
        <dbReference type="ChEBI" id="CHEBI:78534"/>
        <dbReference type="ChEBI" id="CHEBI:456215"/>
        <dbReference type="EC" id="6.1.1.3"/>
    </reaction>
</comment>
<evidence type="ECO:0000256" key="8">
    <source>
        <dbReference type="ARBA" id="ARBA00022946"/>
    </source>
</evidence>
<dbReference type="Pfam" id="PF00587">
    <property type="entry name" value="tRNA-synt_2b"/>
    <property type="match status" value="1"/>
</dbReference>
<feature type="domain" description="Aminoacyl-transfer RNA synthetases class-II family profile" evidence="13">
    <location>
        <begin position="47"/>
        <end position="346"/>
    </location>
</feature>
<comment type="subcellular location">
    <subcellularLocation>
        <location evidence="1">Mitochondrion matrix</location>
    </subcellularLocation>
</comment>
<dbReference type="Proteomes" id="UP000799429">
    <property type="component" value="Unassembled WGS sequence"/>
</dbReference>
<dbReference type="PRINTS" id="PR01047">
    <property type="entry name" value="TRNASYNTHTHR"/>
</dbReference>
<dbReference type="NCBIfam" id="TIGR00418">
    <property type="entry name" value="thrS"/>
    <property type="match status" value="1"/>
</dbReference>
<evidence type="ECO:0000256" key="11">
    <source>
        <dbReference type="ARBA" id="ARBA00031900"/>
    </source>
</evidence>
<dbReference type="GO" id="GO:0006435">
    <property type="term" value="P:threonyl-tRNA aminoacylation"/>
    <property type="evidence" value="ECO:0007669"/>
    <property type="project" value="InterPro"/>
</dbReference>
<dbReference type="InterPro" id="IPR006195">
    <property type="entry name" value="aa-tRNA-synth_II"/>
</dbReference>
<evidence type="ECO:0000256" key="12">
    <source>
        <dbReference type="ARBA" id="ARBA00049515"/>
    </source>
</evidence>
<evidence type="ECO:0000313" key="15">
    <source>
        <dbReference type="Proteomes" id="UP000799429"/>
    </source>
</evidence>
<dbReference type="GO" id="GO:0004829">
    <property type="term" value="F:threonine-tRNA ligase activity"/>
    <property type="evidence" value="ECO:0007669"/>
    <property type="project" value="UniProtKB-EC"/>
</dbReference>
<keyword evidence="8" id="KW-0809">Transit peptide</keyword>
<dbReference type="FunFam" id="3.30.930.10:FF:000039">
    <property type="entry name" value="Threonyl-tRNA synthetase, mitochondrial"/>
    <property type="match status" value="1"/>
</dbReference>
<dbReference type="InterPro" id="IPR002320">
    <property type="entry name" value="Thr-tRNA-ligase_IIa"/>
</dbReference>
<dbReference type="GO" id="GO:0005524">
    <property type="term" value="F:ATP binding"/>
    <property type="evidence" value="ECO:0007669"/>
    <property type="project" value="UniProtKB-KW"/>
</dbReference>
<protein>
    <recommendedName>
        <fullName evidence="3">threonine--tRNA ligase</fullName>
        <ecNumber evidence="3">6.1.1.3</ecNumber>
    </recommendedName>
    <alternativeName>
        <fullName evidence="11">Threonyl-tRNA synthetase</fullName>
    </alternativeName>
</protein>
<dbReference type="InterPro" id="IPR033728">
    <property type="entry name" value="ThrRS_core"/>
</dbReference>
<keyword evidence="6" id="KW-0067">ATP-binding</keyword>
<dbReference type="Gene3D" id="3.30.930.10">
    <property type="entry name" value="Bira Bifunctional Protein, Domain 2"/>
    <property type="match status" value="1"/>
</dbReference>
<evidence type="ECO:0000256" key="9">
    <source>
        <dbReference type="ARBA" id="ARBA00023128"/>
    </source>
</evidence>
<dbReference type="InterPro" id="IPR004154">
    <property type="entry name" value="Anticodon-bd"/>
</dbReference>
<dbReference type="EMBL" id="MU006095">
    <property type="protein sequence ID" value="KAF2839419.1"/>
    <property type="molecule type" value="Genomic_DNA"/>
</dbReference>
<accession>A0A9P4SBL1</accession>
<evidence type="ECO:0000256" key="1">
    <source>
        <dbReference type="ARBA" id="ARBA00004305"/>
    </source>
</evidence>
<keyword evidence="15" id="KW-1185">Reference proteome</keyword>
<keyword evidence="10" id="KW-0030">Aminoacyl-tRNA synthetase</keyword>
<evidence type="ECO:0000256" key="4">
    <source>
        <dbReference type="ARBA" id="ARBA00022598"/>
    </source>
</evidence>
<dbReference type="EC" id="6.1.1.3" evidence="3"/>
<evidence type="ECO:0000256" key="10">
    <source>
        <dbReference type="ARBA" id="ARBA00023146"/>
    </source>
</evidence>
<evidence type="ECO:0000259" key="13">
    <source>
        <dbReference type="PROSITE" id="PS50862"/>
    </source>
</evidence>
<evidence type="ECO:0000256" key="2">
    <source>
        <dbReference type="ARBA" id="ARBA00008226"/>
    </source>
</evidence>
<dbReference type="InterPro" id="IPR002314">
    <property type="entry name" value="aa-tRNA-synt_IIb"/>
</dbReference>
<gene>
    <name evidence="14" type="ORF">M501DRAFT_1024348</name>
</gene>
<comment type="caution">
    <text evidence="14">The sequence shown here is derived from an EMBL/GenBank/DDBJ whole genome shotgun (WGS) entry which is preliminary data.</text>
</comment>
<dbReference type="OrthoDB" id="5423599at2759"/>
<proteinExistence type="inferred from homology"/>
<dbReference type="AlphaFoldDB" id="A0A9P4SBL1"/>
<keyword evidence="9" id="KW-0496">Mitochondrion</keyword>
<dbReference type="InterPro" id="IPR045864">
    <property type="entry name" value="aa-tRNA-synth_II/BPL/LPL"/>
</dbReference>
<dbReference type="SUPFAM" id="SSF52954">
    <property type="entry name" value="Class II aaRS ABD-related"/>
    <property type="match status" value="1"/>
</dbReference>
<keyword evidence="5" id="KW-0547">Nucleotide-binding</keyword>
<reference evidence="14" key="1">
    <citation type="journal article" date="2020" name="Stud. Mycol.">
        <title>101 Dothideomycetes genomes: a test case for predicting lifestyles and emergence of pathogens.</title>
        <authorList>
            <person name="Haridas S."/>
            <person name="Albert R."/>
            <person name="Binder M."/>
            <person name="Bloem J."/>
            <person name="Labutti K."/>
            <person name="Salamov A."/>
            <person name="Andreopoulos B."/>
            <person name="Baker S."/>
            <person name="Barry K."/>
            <person name="Bills G."/>
            <person name="Bluhm B."/>
            <person name="Cannon C."/>
            <person name="Castanera R."/>
            <person name="Culley D."/>
            <person name="Daum C."/>
            <person name="Ezra D."/>
            <person name="Gonzalez J."/>
            <person name="Henrissat B."/>
            <person name="Kuo A."/>
            <person name="Liang C."/>
            <person name="Lipzen A."/>
            <person name="Lutzoni F."/>
            <person name="Magnuson J."/>
            <person name="Mondo S."/>
            <person name="Nolan M."/>
            <person name="Ohm R."/>
            <person name="Pangilinan J."/>
            <person name="Park H.-J."/>
            <person name="Ramirez L."/>
            <person name="Alfaro M."/>
            <person name="Sun H."/>
            <person name="Tritt A."/>
            <person name="Yoshinaga Y."/>
            <person name="Zwiers L.-H."/>
            <person name="Turgeon B."/>
            <person name="Goodwin S."/>
            <person name="Spatafora J."/>
            <person name="Crous P."/>
            <person name="Grigoriev I."/>
        </authorList>
    </citation>
    <scope>NUCLEOTIDE SEQUENCE</scope>
    <source>
        <strain evidence="14">CBS 101060</strain>
    </source>
</reference>
<dbReference type="SUPFAM" id="SSF55681">
    <property type="entry name" value="Class II aaRS and biotin synthetases"/>
    <property type="match status" value="1"/>
</dbReference>
<dbReference type="PANTHER" id="PTHR11451">
    <property type="entry name" value="THREONINE-TRNA LIGASE"/>
    <property type="match status" value="1"/>
</dbReference>
<keyword evidence="4" id="KW-0436">Ligase</keyword>
<organism evidence="14 15">
    <name type="scientific">Patellaria atrata CBS 101060</name>
    <dbReference type="NCBI Taxonomy" id="1346257"/>
    <lineage>
        <taxon>Eukaryota</taxon>
        <taxon>Fungi</taxon>
        <taxon>Dikarya</taxon>
        <taxon>Ascomycota</taxon>
        <taxon>Pezizomycotina</taxon>
        <taxon>Dothideomycetes</taxon>
        <taxon>Dothideomycetes incertae sedis</taxon>
        <taxon>Patellariales</taxon>
        <taxon>Patellariaceae</taxon>
        <taxon>Patellaria</taxon>
    </lineage>
</organism>
<dbReference type="Pfam" id="PF03129">
    <property type="entry name" value="HGTP_anticodon"/>
    <property type="match status" value="1"/>
</dbReference>
<evidence type="ECO:0000313" key="14">
    <source>
        <dbReference type="EMBL" id="KAF2839419.1"/>
    </source>
</evidence>
<name>A0A9P4SBL1_9PEZI</name>
<sequence>MHIEEADLEYASTGDPPTPPADHRTLATAQKLFITSPYSPGSPLFLPNGAYMFNKLISFLRAQYHEFGFREVVTPTIYKRSLWQTSGHWDNYAKDMFEVQGRGATGRIANVEAGQDEEFGLKPMNCPGHCLLFASERRSYRDLPIRFADFSALHRNEISGALSGLTRVRRFHQDDGHIFCTPSQILDEIRSTLEFIRIVYDTFNLGPYKLVLSTRPTDSHIGTQEEWDRAEGQLKDALMESGREWGINEGDGAFYGPKIDIILKDSDGKEHQTATIQLDFQLGQRFGLEYIAPAPESDRKGGTSLEVDNELKTNGPFVPVIIHRAIFGSLERFLALLIEHYNGKYPFWISPRPAIILSVTQDPDVIEYISKIKEQLSSGEPNESSSTASFKRQKLGIERIHIDTDLSHRHLNKKIAEAKSKGYNNIIVVGGRDVRENGLSLEIWHQDRLDDTLRVRNSIRGTNKMATNDKMTVPQVVQFFQRLQSMYL</sequence>
<dbReference type="InterPro" id="IPR036621">
    <property type="entry name" value="Anticodon-bd_dom_sf"/>
</dbReference>
<evidence type="ECO:0000256" key="3">
    <source>
        <dbReference type="ARBA" id="ARBA00013163"/>
    </source>
</evidence>
<comment type="similarity">
    <text evidence="2">Belongs to the class-II aminoacyl-tRNA synthetase family.</text>
</comment>